<dbReference type="Proteomes" id="UP000318405">
    <property type="component" value="Unassembled WGS sequence"/>
</dbReference>
<dbReference type="InterPro" id="IPR023606">
    <property type="entry name" value="CoA-Trfase_III_dom_1_sf"/>
</dbReference>
<sequence length="395" mass="43357">MRGLLSGITVVDLTSVVMGPYATQIFGDMGADVIKVESPEGDIMRHMGVGRSKAMGPIHLSVNRNKKSLVLDLRKDAARQALLRVVAKADVFVHAMRPSVIEKLGLGYSKIKEINPEIVYCGAYGFGEGGPYANEPAYDDMIQGVSGLCSVNALLAGEPRFTPTIIGDKVAGLTIAHSILAALFHRQRTGEGQSLEVPMFETLASFMLIEHLWERVFDLQSGSAGYPRVLSQLRKPHKTKNGYLCVLPYTDRNWKDFFALADRGDLAADPRYGTPNSRSQNYETLYKILGDIMMERTSEEWLSALKPLNIPVAPVNSLEDLFTDPHLKAVGMFIQKEHPSEGVLTQVRPPVKFEKTPSQVTRLAPRLGEHSREVLAGAGLSEHEISLLMEGSASV</sequence>
<dbReference type="PANTHER" id="PTHR48207">
    <property type="entry name" value="SUCCINATE--HYDROXYMETHYLGLUTARATE COA-TRANSFERASE"/>
    <property type="match status" value="1"/>
</dbReference>
<proteinExistence type="predicted"/>
<name>A0A556AJ65_9BURK</name>
<gene>
    <name evidence="2" type="ORF">FOZ76_16080</name>
</gene>
<dbReference type="InterPro" id="IPR050483">
    <property type="entry name" value="CoA-transferase_III_domain"/>
</dbReference>
<dbReference type="OrthoDB" id="5294844at2"/>
<evidence type="ECO:0000313" key="3">
    <source>
        <dbReference type="Proteomes" id="UP000318405"/>
    </source>
</evidence>
<keyword evidence="3" id="KW-1185">Reference proteome</keyword>
<dbReference type="EMBL" id="VLTJ01000029">
    <property type="protein sequence ID" value="TSH92909.1"/>
    <property type="molecule type" value="Genomic_DNA"/>
</dbReference>
<evidence type="ECO:0000256" key="1">
    <source>
        <dbReference type="ARBA" id="ARBA00022679"/>
    </source>
</evidence>
<dbReference type="Pfam" id="PF02515">
    <property type="entry name" value="CoA_transf_3"/>
    <property type="match status" value="1"/>
</dbReference>
<dbReference type="AlphaFoldDB" id="A0A556AJ65"/>
<dbReference type="PANTHER" id="PTHR48207:SF4">
    <property type="entry name" value="BLL6097 PROTEIN"/>
    <property type="match status" value="1"/>
</dbReference>
<protein>
    <submittedName>
        <fullName evidence="2">CoA transferase</fullName>
    </submittedName>
</protein>
<dbReference type="Gene3D" id="3.40.50.10540">
    <property type="entry name" value="Crotonobetainyl-coa:carnitine coa-transferase, domain 1"/>
    <property type="match status" value="1"/>
</dbReference>
<evidence type="ECO:0000313" key="2">
    <source>
        <dbReference type="EMBL" id="TSH92909.1"/>
    </source>
</evidence>
<dbReference type="RefSeq" id="WP_143949274.1">
    <property type="nucleotide sequence ID" value="NZ_BAABMB010000001.1"/>
</dbReference>
<organism evidence="2 3">
    <name type="scientific">Verticiella sediminum</name>
    <dbReference type="NCBI Taxonomy" id="1247510"/>
    <lineage>
        <taxon>Bacteria</taxon>
        <taxon>Pseudomonadati</taxon>
        <taxon>Pseudomonadota</taxon>
        <taxon>Betaproteobacteria</taxon>
        <taxon>Burkholderiales</taxon>
        <taxon>Alcaligenaceae</taxon>
        <taxon>Verticiella</taxon>
    </lineage>
</organism>
<dbReference type="Gene3D" id="3.30.1540.10">
    <property type="entry name" value="formyl-coa transferase, domain 3"/>
    <property type="match status" value="1"/>
</dbReference>
<dbReference type="SUPFAM" id="SSF89796">
    <property type="entry name" value="CoA-transferase family III (CaiB/BaiF)"/>
    <property type="match status" value="1"/>
</dbReference>
<comment type="caution">
    <text evidence="2">The sequence shown here is derived from an EMBL/GenBank/DDBJ whole genome shotgun (WGS) entry which is preliminary data.</text>
</comment>
<dbReference type="GO" id="GO:0008410">
    <property type="term" value="F:CoA-transferase activity"/>
    <property type="evidence" value="ECO:0007669"/>
    <property type="project" value="TreeGrafter"/>
</dbReference>
<dbReference type="InterPro" id="IPR044855">
    <property type="entry name" value="CoA-Trfase_III_dom3_sf"/>
</dbReference>
<reference evidence="2 3" key="1">
    <citation type="submission" date="2019-07" db="EMBL/GenBank/DDBJ databases">
        <title>Qingshengfaniella alkalisoli gen. nov., sp. nov., isolated from saline soil.</title>
        <authorList>
            <person name="Xu L."/>
            <person name="Huang X.-X."/>
            <person name="Sun J.-Q."/>
        </authorList>
    </citation>
    <scope>NUCLEOTIDE SEQUENCE [LARGE SCALE GENOMIC DNA]</scope>
    <source>
        <strain evidence="2 3">DSM 27279</strain>
    </source>
</reference>
<dbReference type="InterPro" id="IPR003673">
    <property type="entry name" value="CoA-Trfase_fam_III"/>
</dbReference>
<accession>A0A556AJ65</accession>
<keyword evidence="1 2" id="KW-0808">Transferase</keyword>